<evidence type="ECO:0000313" key="2">
    <source>
        <dbReference type="EMBL" id="XCM39826.1"/>
    </source>
</evidence>
<dbReference type="AlphaFoldDB" id="A0AAU8JLY2"/>
<keyword evidence="1" id="KW-0472">Membrane</keyword>
<feature type="transmembrane region" description="Helical" evidence="1">
    <location>
        <begin position="6"/>
        <end position="27"/>
    </location>
</feature>
<organism evidence="2">
    <name type="scientific">Planktothricoides raciborskii GIHE-MW2</name>
    <dbReference type="NCBI Taxonomy" id="2792601"/>
    <lineage>
        <taxon>Bacteria</taxon>
        <taxon>Bacillati</taxon>
        <taxon>Cyanobacteriota</taxon>
        <taxon>Cyanophyceae</taxon>
        <taxon>Oscillatoriophycideae</taxon>
        <taxon>Oscillatoriales</taxon>
        <taxon>Oscillatoriaceae</taxon>
        <taxon>Planktothricoides</taxon>
    </lineage>
</organism>
<keyword evidence="1" id="KW-0812">Transmembrane</keyword>
<evidence type="ECO:0000256" key="1">
    <source>
        <dbReference type="SAM" id="Phobius"/>
    </source>
</evidence>
<dbReference type="EMBL" id="CP159837">
    <property type="protein sequence ID" value="XCM39826.1"/>
    <property type="molecule type" value="Genomic_DNA"/>
</dbReference>
<dbReference type="RefSeq" id="WP_354636283.1">
    <property type="nucleotide sequence ID" value="NZ_CP159837.1"/>
</dbReference>
<dbReference type="NCBIfam" id="TIGR00278">
    <property type="entry name" value="membrane protein insertion efficiency factor YidD"/>
    <property type="match status" value="1"/>
</dbReference>
<reference evidence="2" key="1">
    <citation type="submission" date="2024-07" db="EMBL/GenBank/DDBJ databases">
        <authorList>
            <person name="Kim Y.J."/>
            <person name="Jeong J.Y."/>
        </authorList>
    </citation>
    <scope>NUCLEOTIDE SEQUENCE</scope>
    <source>
        <strain evidence="2">GIHE-MW2</strain>
    </source>
</reference>
<protein>
    <submittedName>
        <fullName evidence="2">Membrane protein insertion efficiency factor YidD</fullName>
    </submittedName>
</protein>
<dbReference type="InterPro" id="IPR002696">
    <property type="entry name" value="Membr_insert_effic_factor_YidD"/>
</dbReference>
<proteinExistence type="predicted"/>
<sequence>MTQNFFTLFGKAVATISLKFVILVSLVSNNFPESIKQVIDKVMTFISLQIISAYKKYIDPYKKGKCAYRTLHGGLSCSDFIKSVALENGASAAIPLVQQRYDQCREAHLFLQRDSSLSVNADHNDCIHCSGTGN</sequence>
<accession>A0AAU8JLY2</accession>
<gene>
    <name evidence="2" type="primary">yidD</name>
    <name evidence="2" type="ORF">ABWT76_002784</name>
</gene>
<name>A0AAU8JLY2_9CYAN</name>
<keyword evidence="1" id="KW-1133">Transmembrane helix</keyword>